<keyword evidence="2" id="KW-1185">Reference proteome</keyword>
<gene>
    <name evidence="1" type="ORF">JCM17846_19150</name>
</gene>
<dbReference type="Proteomes" id="UP000324996">
    <property type="component" value="Unassembled WGS sequence"/>
</dbReference>
<evidence type="ECO:0000313" key="2">
    <source>
        <dbReference type="Proteomes" id="UP000324996"/>
    </source>
</evidence>
<organism evidence="1 2">
    <name type="scientific">Iodidimonas nitroreducens</name>
    <dbReference type="NCBI Taxonomy" id="1236968"/>
    <lineage>
        <taxon>Bacteria</taxon>
        <taxon>Pseudomonadati</taxon>
        <taxon>Pseudomonadota</taxon>
        <taxon>Alphaproteobacteria</taxon>
        <taxon>Iodidimonadales</taxon>
        <taxon>Iodidimonadaceae</taxon>
        <taxon>Iodidimonas</taxon>
    </lineage>
</organism>
<accession>A0A5A7N7C9</accession>
<protein>
    <submittedName>
        <fullName evidence="1">Uncharacterized protein</fullName>
    </submittedName>
</protein>
<dbReference type="AlphaFoldDB" id="A0A5A7N7C9"/>
<comment type="caution">
    <text evidence="1">The sequence shown here is derived from an EMBL/GenBank/DDBJ whole genome shotgun (WGS) entry which is preliminary data.</text>
</comment>
<evidence type="ECO:0000313" key="1">
    <source>
        <dbReference type="EMBL" id="GER04233.1"/>
    </source>
</evidence>
<proteinExistence type="predicted"/>
<name>A0A5A7N7C9_9PROT</name>
<dbReference type="EMBL" id="BKCN01000008">
    <property type="protein sequence ID" value="GER04233.1"/>
    <property type="molecule type" value="Genomic_DNA"/>
</dbReference>
<sequence>MVMILRSGAGGLWAGGFIGGGYGRASDFFGQMIQSRQRGVKKLAHTVDTGLLHGCNEQNL</sequence>
<reference evidence="1 2" key="1">
    <citation type="submission" date="2019-09" db="EMBL/GenBank/DDBJ databases">
        <title>NBRP : Genome information of microbial organism related human and environment.</title>
        <authorList>
            <person name="Hattori M."/>
            <person name="Oshima K."/>
            <person name="Inaba H."/>
            <person name="Suda W."/>
            <person name="Sakamoto M."/>
            <person name="Iino T."/>
            <person name="Kitahara M."/>
            <person name="Oshida Y."/>
            <person name="Iida T."/>
            <person name="Kudo T."/>
            <person name="Itoh T."/>
            <person name="Ohkuma M."/>
        </authorList>
    </citation>
    <scope>NUCLEOTIDE SEQUENCE [LARGE SCALE GENOMIC DNA]</scope>
    <source>
        <strain evidence="1 2">Q-1</strain>
    </source>
</reference>